<accession>A0AAW0AJD4</accession>
<evidence type="ECO:0000313" key="2">
    <source>
        <dbReference type="Proteomes" id="UP001362999"/>
    </source>
</evidence>
<protein>
    <submittedName>
        <fullName evidence="1">Uncharacterized protein</fullName>
    </submittedName>
</protein>
<proteinExistence type="predicted"/>
<reference evidence="1 2" key="1">
    <citation type="journal article" date="2024" name="J Genomics">
        <title>Draft genome sequencing and assembly of Favolaschia claudopus CIRM-BRFM 2984 isolated from oak limbs.</title>
        <authorList>
            <person name="Navarro D."/>
            <person name="Drula E."/>
            <person name="Chaduli D."/>
            <person name="Cazenave R."/>
            <person name="Ahrendt S."/>
            <person name="Wang J."/>
            <person name="Lipzen A."/>
            <person name="Daum C."/>
            <person name="Barry K."/>
            <person name="Grigoriev I.V."/>
            <person name="Favel A."/>
            <person name="Rosso M.N."/>
            <person name="Martin F."/>
        </authorList>
    </citation>
    <scope>NUCLEOTIDE SEQUENCE [LARGE SCALE GENOMIC DNA]</scope>
    <source>
        <strain evidence="1 2">CIRM-BRFM 2984</strain>
    </source>
</reference>
<name>A0AAW0AJD4_9AGAR</name>
<dbReference type="AlphaFoldDB" id="A0AAW0AJD4"/>
<evidence type="ECO:0000313" key="1">
    <source>
        <dbReference type="EMBL" id="KAK7012651.1"/>
    </source>
</evidence>
<organism evidence="1 2">
    <name type="scientific">Favolaschia claudopus</name>
    <dbReference type="NCBI Taxonomy" id="2862362"/>
    <lineage>
        <taxon>Eukaryota</taxon>
        <taxon>Fungi</taxon>
        <taxon>Dikarya</taxon>
        <taxon>Basidiomycota</taxon>
        <taxon>Agaricomycotina</taxon>
        <taxon>Agaricomycetes</taxon>
        <taxon>Agaricomycetidae</taxon>
        <taxon>Agaricales</taxon>
        <taxon>Marasmiineae</taxon>
        <taxon>Mycenaceae</taxon>
        <taxon>Favolaschia</taxon>
    </lineage>
</organism>
<dbReference type="Proteomes" id="UP001362999">
    <property type="component" value="Unassembled WGS sequence"/>
</dbReference>
<dbReference type="EMBL" id="JAWWNJ010000064">
    <property type="protein sequence ID" value="KAK7012651.1"/>
    <property type="molecule type" value="Genomic_DNA"/>
</dbReference>
<keyword evidence="2" id="KW-1185">Reference proteome</keyword>
<gene>
    <name evidence="1" type="ORF">R3P38DRAFT_3016914</name>
</gene>
<comment type="caution">
    <text evidence="1">The sequence shown here is derived from an EMBL/GenBank/DDBJ whole genome shotgun (WGS) entry which is preliminary data.</text>
</comment>
<sequence length="119" mass="13340">MLTDAMNSSLPPGLGTSEMYWFNRREFLLRQGYRLRPKFNPDFASKYHLLDETAMEECGILYSRPTIMDVVRVSDGTKVMLKSVSTSIHQQSLVFAVEAGSGCRFRPSYVAVCSSAAFA</sequence>